<keyword evidence="8" id="KW-1185">Reference proteome</keyword>
<evidence type="ECO:0000256" key="3">
    <source>
        <dbReference type="ARBA" id="ARBA00022729"/>
    </source>
</evidence>
<dbReference type="InterPro" id="IPR038765">
    <property type="entry name" value="Papain-like_cys_pep_sf"/>
</dbReference>
<dbReference type="SUPFAM" id="SSF54001">
    <property type="entry name" value="Cysteine proteinases"/>
    <property type="match status" value="1"/>
</dbReference>
<dbReference type="InterPro" id="IPR000064">
    <property type="entry name" value="NLP_P60_dom"/>
</dbReference>
<organism evidence="7 8">
    <name type="scientific">Marinobacter zhejiangensis</name>
    <dbReference type="NCBI Taxonomy" id="488535"/>
    <lineage>
        <taxon>Bacteria</taxon>
        <taxon>Pseudomonadati</taxon>
        <taxon>Pseudomonadota</taxon>
        <taxon>Gammaproteobacteria</taxon>
        <taxon>Pseudomonadales</taxon>
        <taxon>Marinobacteraceae</taxon>
        <taxon>Marinobacter</taxon>
    </lineage>
</organism>
<keyword evidence="2" id="KW-0645">Protease</keyword>
<protein>
    <submittedName>
        <fullName evidence="7">NlpC/P60 family protein</fullName>
    </submittedName>
</protein>
<evidence type="ECO:0000313" key="7">
    <source>
        <dbReference type="EMBL" id="SFL91125.1"/>
    </source>
</evidence>
<dbReference type="AlphaFoldDB" id="A0A1I4LJE1"/>
<dbReference type="STRING" id="488535.SAMN04487963_0512"/>
<keyword evidence="3" id="KW-0732">Signal</keyword>
<evidence type="ECO:0000259" key="6">
    <source>
        <dbReference type="PROSITE" id="PS51935"/>
    </source>
</evidence>
<dbReference type="PROSITE" id="PS51935">
    <property type="entry name" value="NLPC_P60"/>
    <property type="match status" value="1"/>
</dbReference>
<accession>A0A1I4LJE1</accession>
<dbReference type="GO" id="GO:0008234">
    <property type="term" value="F:cysteine-type peptidase activity"/>
    <property type="evidence" value="ECO:0007669"/>
    <property type="project" value="UniProtKB-KW"/>
</dbReference>
<sequence length="191" mass="20706">MYERGMAMAETTTQLRNSRRTVAALVLGALVLAGCASQPQTLPPVSVVPGVATGQPQEEAVFAEQDALAKLVMLQKVFSRYQGVPYRYGGTTSSGFDCSGFIRAAYREAFDHPLPRTTGEMVGLGQAVGRSQLQPGDLVFFHSNGRNGHAGIFMGDDRFIHASSSQGVTESSLQSSYWRTRYSQARRLVVP</sequence>
<evidence type="ECO:0000256" key="2">
    <source>
        <dbReference type="ARBA" id="ARBA00022670"/>
    </source>
</evidence>
<evidence type="ECO:0000256" key="5">
    <source>
        <dbReference type="ARBA" id="ARBA00022807"/>
    </source>
</evidence>
<dbReference type="GO" id="GO:0006508">
    <property type="term" value="P:proteolysis"/>
    <property type="evidence" value="ECO:0007669"/>
    <property type="project" value="UniProtKB-KW"/>
</dbReference>
<feature type="domain" description="NlpC/P60" evidence="6">
    <location>
        <begin position="67"/>
        <end position="189"/>
    </location>
</feature>
<dbReference type="Proteomes" id="UP000198519">
    <property type="component" value="Unassembled WGS sequence"/>
</dbReference>
<dbReference type="PANTHER" id="PTHR47360">
    <property type="entry name" value="MUREIN DD-ENDOPEPTIDASE MEPS/MUREIN LD-CARBOXYPEPTIDASE"/>
    <property type="match status" value="1"/>
</dbReference>
<evidence type="ECO:0000256" key="1">
    <source>
        <dbReference type="ARBA" id="ARBA00007074"/>
    </source>
</evidence>
<name>A0A1I4LJE1_9GAMM</name>
<dbReference type="PROSITE" id="PS51257">
    <property type="entry name" value="PROKAR_LIPOPROTEIN"/>
    <property type="match status" value="1"/>
</dbReference>
<evidence type="ECO:0000313" key="8">
    <source>
        <dbReference type="Proteomes" id="UP000198519"/>
    </source>
</evidence>
<reference evidence="8" key="1">
    <citation type="submission" date="2016-10" db="EMBL/GenBank/DDBJ databases">
        <authorList>
            <person name="Varghese N."/>
            <person name="Submissions S."/>
        </authorList>
    </citation>
    <scope>NUCLEOTIDE SEQUENCE [LARGE SCALE GENOMIC DNA]</scope>
    <source>
        <strain evidence="8">CGMCC 1.7061</strain>
    </source>
</reference>
<keyword evidence="4" id="KW-0378">Hydrolase</keyword>
<comment type="similarity">
    <text evidence="1">Belongs to the peptidase C40 family.</text>
</comment>
<dbReference type="InterPro" id="IPR052062">
    <property type="entry name" value="Murein_DD/LD_carboxypeptidase"/>
</dbReference>
<dbReference type="Gene3D" id="3.90.1720.10">
    <property type="entry name" value="endopeptidase domain like (from Nostoc punctiforme)"/>
    <property type="match status" value="1"/>
</dbReference>
<proteinExistence type="inferred from homology"/>
<keyword evidence="5" id="KW-0788">Thiol protease</keyword>
<dbReference type="PANTHER" id="PTHR47360:SF1">
    <property type="entry name" value="ENDOPEPTIDASE NLPC-RELATED"/>
    <property type="match status" value="1"/>
</dbReference>
<gene>
    <name evidence="7" type="ORF">SAMN04487963_0512</name>
</gene>
<dbReference type="Pfam" id="PF00877">
    <property type="entry name" value="NLPC_P60"/>
    <property type="match status" value="1"/>
</dbReference>
<dbReference type="EMBL" id="FOUE01000001">
    <property type="protein sequence ID" value="SFL91125.1"/>
    <property type="molecule type" value="Genomic_DNA"/>
</dbReference>
<evidence type="ECO:0000256" key="4">
    <source>
        <dbReference type="ARBA" id="ARBA00022801"/>
    </source>
</evidence>